<dbReference type="EMBL" id="CP047652">
    <property type="protein sequence ID" value="QHI95365.1"/>
    <property type="molecule type" value="Genomic_DNA"/>
</dbReference>
<dbReference type="InterPro" id="IPR028624">
    <property type="entry name" value="Tscrpt_elong_fac_GreA/B"/>
</dbReference>
<dbReference type="PANTHER" id="PTHR30437:SF6">
    <property type="entry name" value="TRANSCRIPTION ELONGATION FACTOR GREB"/>
    <property type="match status" value="1"/>
</dbReference>
<keyword evidence="2 4" id="KW-0238">DNA-binding</keyword>
<feature type="domain" description="Transcription elongation factor GreA/GreB N-terminal" evidence="6">
    <location>
        <begin position="9"/>
        <end position="78"/>
    </location>
</feature>
<dbReference type="FunFam" id="1.10.287.180:FF:000001">
    <property type="entry name" value="Transcription elongation factor GreA"/>
    <property type="match status" value="1"/>
</dbReference>
<dbReference type="PIRSF" id="PIRSF006092">
    <property type="entry name" value="GreA_GreB"/>
    <property type="match status" value="1"/>
</dbReference>
<comment type="function">
    <text evidence="4">Necessary for efficient RNA polymerase transcription elongation past template-encoded arresting sites. The arresting sites in DNA have the property of trapping a certain fraction of elongating RNA polymerases that pass through, resulting in locked ternary complexes. Cleavage of the nascent transcript by cleavage factors such as GreA or GreB allows the resumption of elongation from the new 3'terminus. GreB releases sequences of up to 9 nucleotides in length.</text>
</comment>
<accession>A0A6P1N9V1</accession>
<keyword evidence="8" id="KW-1185">Reference proteome</keyword>
<sequence length="162" mass="18424">MEKPSLKRYLSPKGAEAMRAELKHLSQIERPQIVEIVSWAASNGDRSENADYQYGKRRLREIDRRLRFLTKRLDEAIIVDPSQQTNRERVFFGATVCYVDENDHDHKVTLLGVDESSLERGEVSLVSPIARALMRARVGDEVTLQTPSGPVLIEITSITYPD</sequence>
<dbReference type="SUPFAM" id="SSF46557">
    <property type="entry name" value="GreA transcript cleavage protein, N-terminal domain"/>
    <property type="match status" value="1"/>
</dbReference>
<dbReference type="InterPro" id="IPR006358">
    <property type="entry name" value="Tscrpt_elong_fac_GreB"/>
</dbReference>
<comment type="similarity">
    <text evidence="4">Belongs to the GreA/GreB family. GreB subfamily.</text>
</comment>
<keyword evidence="7" id="KW-0251">Elongation factor</keyword>
<dbReference type="Gene3D" id="3.10.50.30">
    <property type="entry name" value="Transcription elongation factor, GreA/GreB, C-terminal domain"/>
    <property type="match status" value="1"/>
</dbReference>
<evidence type="ECO:0000256" key="1">
    <source>
        <dbReference type="ARBA" id="ARBA00023015"/>
    </source>
</evidence>
<evidence type="ECO:0000313" key="7">
    <source>
        <dbReference type="EMBL" id="QHI95365.1"/>
    </source>
</evidence>
<keyword evidence="1 4" id="KW-0805">Transcription regulation</keyword>
<dbReference type="Pfam" id="PF03449">
    <property type="entry name" value="GreA_GreB_N"/>
    <property type="match status" value="1"/>
</dbReference>
<keyword evidence="7" id="KW-0648">Protein biosynthesis</keyword>
<proteinExistence type="inferred from homology"/>
<dbReference type="PANTHER" id="PTHR30437">
    <property type="entry name" value="TRANSCRIPTION ELONGATION FACTOR GREA"/>
    <property type="match status" value="1"/>
</dbReference>
<dbReference type="Pfam" id="PF01272">
    <property type="entry name" value="GreA_GreB"/>
    <property type="match status" value="1"/>
</dbReference>
<dbReference type="PROSITE" id="PS00829">
    <property type="entry name" value="GREAB_1"/>
    <property type="match status" value="1"/>
</dbReference>
<name>A0A6P1N9V1_9PROT</name>
<dbReference type="HAMAP" id="MF_00930">
    <property type="entry name" value="GreB"/>
    <property type="match status" value="1"/>
</dbReference>
<dbReference type="SUPFAM" id="SSF54534">
    <property type="entry name" value="FKBP-like"/>
    <property type="match status" value="1"/>
</dbReference>
<dbReference type="GO" id="GO:0006354">
    <property type="term" value="P:DNA-templated transcription elongation"/>
    <property type="evidence" value="ECO:0007669"/>
    <property type="project" value="TreeGrafter"/>
</dbReference>
<dbReference type="InterPro" id="IPR023459">
    <property type="entry name" value="Tscrpt_elong_fac_GreA/B_fam"/>
</dbReference>
<evidence type="ECO:0000313" key="8">
    <source>
        <dbReference type="Proteomes" id="UP000463975"/>
    </source>
</evidence>
<dbReference type="Gene3D" id="1.10.287.180">
    <property type="entry name" value="Transcription elongation factor, GreA/GreB, N-terminal domain"/>
    <property type="match status" value="1"/>
</dbReference>
<dbReference type="HAMAP" id="MF_00105">
    <property type="entry name" value="GreA_GreB"/>
    <property type="match status" value="1"/>
</dbReference>
<evidence type="ECO:0000256" key="3">
    <source>
        <dbReference type="ARBA" id="ARBA00023163"/>
    </source>
</evidence>
<dbReference type="NCBIfam" id="NF002506">
    <property type="entry name" value="PRK01885.1"/>
    <property type="match status" value="1"/>
</dbReference>
<protein>
    <recommendedName>
        <fullName evidence="4">Transcription elongation factor GreB</fullName>
    </recommendedName>
    <alternativeName>
        <fullName evidence="4">Transcript cleavage factor GreB</fullName>
    </alternativeName>
</protein>
<dbReference type="InterPro" id="IPR036953">
    <property type="entry name" value="GreA/GreB_C_sf"/>
</dbReference>
<organism evidence="7 8">
    <name type="scientific">Aristophania vespae</name>
    <dbReference type="NCBI Taxonomy" id="2697033"/>
    <lineage>
        <taxon>Bacteria</taxon>
        <taxon>Pseudomonadati</taxon>
        <taxon>Pseudomonadota</taxon>
        <taxon>Alphaproteobacteria</taxon>
        <taxon>Acetobacterales</taxon>
        <taxon>Acetobacteraceae</taxon>
        <taxon>Aristophania</taxon>
    </lineage>
</organism>
<dbReference type="GO" id="GO:0003677">
    <property type="term" value="F:DNA binding"/>
    <property type="evidence" value="ECO:0007669"/>
    <property type="project" value="UniProtKB-UniRule"/>
</dbReference>
<dbReference type="InterPro" id="IPR022691">
    <property type="entry name" value="Tscrpt_elong_fac_GreA/B_N"/>
</dbReference>
<gene>
    <name evidence="4 7" type="primary">greB</name>
    <name evidence="7" type="ORF">GT348_02955</name>
</gene>
<dbReference type="Proteomes" id="UP000463975">
    <property type="component" value="Chromosome"/>
</dbReference>
<dbReference type="InterPro" id="IPR001437">
    <property type="entry name" value="Tscrpt_elong_fac_GreA/B_C"/>
</dbReference>
<dbReference type="NCBIfam" id="TIGR01461">
    <property type="entry name" value="greB"/>
    <property type="match status" value="1"/>
</dbReference>
<evidence type="ECO:0000259" key="5">
    <source>
        <dbReference type="Pfam" id="PF01272"/>
    </source>
</evidence>
<dbReference type="GO" id="GO:0032784">
    <property type="term" value="P:regulation of DNA-templated transcription elongation"/>
    <property type="evidence" value="ECO:0007669"/>
    <property type="project" value="UniProtKB-UniRule"/>
</dbReference>
<evidence type="ECO:0000256" key="4">
    <source>
        <dbReference type="HAMAP-Rule" id="MF_00930"/>
    </source>
</evidence>
<evidence type="ECO:0000259" key="6">
    <source>
        <dbReference type="Pfam" id="PF03449"/>
    </source>
</evidence>
<dbReference type="GO" id="GO:0003746">
    <property type="term" value="F:translation elongation factor activity"/>
    <property type="evidence" value="ECO:0007669"/>
    <property type="project" value="UniProtKB-KW"/>
</dbReference>
<dbReference type="AlphaFoldDB" id="A0A6P1N9V1"/>
<feature type="domain" description="Transcription elongation factor GreA/GreB C-terminal" evidence="5">
    <location>
        <begin position="88"/>
        <end position="160"/>
    </location>
</feature>
<dbReference type="InterPro" id="IPR018151">
    <property type="entry name" value="TF_GreA/GreB_CS"/>
</dbReference>
<dbReference type="InterPro" id="IPR036805">
    <property type="entry name" value="Tscrpt_elong_fac_GreA/B_N_sf"/>
</dbReference>
<keyword evidence="3 4" id="KW-0804">Transcription</keyword>
<dbReference type="GO" id="GO:0070063">
    <property type="term" value="F:RNA polymerase binding"/>
    <property type="evidence" value="ECO:0007669"/>
    <property type="project" value="InterPro"/>
</dbReference>
<reference evidence="7 8" key="1">
    <citation type="submission" date="2020-01" db="EMBL/GenBank/DDBJ databases">
        <title>Genome sequencing of strain KACC 21507.</title>
        <authorList>
            <person name="Heo J."/>
            <person name="Kim S.-J."/>
            <person name="Kim J.-S."/>
            <person name="Hong S.-B."/>
            <person name="Kwon S.-W."/>
        </authorList>
    </citation>
    <scope>NUCLEOTIDE SEQUENCE [LARGE SCALE GENOMIC DNA]</scope>
    <source>
        <strain evidence="7 8">KACC 21507</strain>
    </source>
</reference>
<evidence type="ECO:0000256" key="2">
    <source>
        <dbReference type="ARBA" id="ARBA00023125"/>
    </source>
</evidence>
<dbReference type="KEGG" id="bomb:GT348_02955"/>